<dbReference type="InterPro" id="IPR036165">
    <property type="entry name" value="YefM-like_sf"/>
</dbReference>
<dbReference type="AlphaFoldDB" id="A0A1H9H5P9"/>
<name>A0A1H9H5P9_9ACTN</name>
<evidence type="ECO:0000313" key="3">
    <source>
        <dbReference type="EMBL" id="SEQ57650.1"/>
    </source>
</evidence>
<reference evidence="3 4" key="1">
    <citation type="submission" date="2016-10" db="EMBL/GenBank/DDBJ databases">
        <authorList>
            <person name="de Groot N.N."/>
        </authorList>
    </citation>
    <scope>NUCLEOTIDE SEQUENCE [LARGE SCALE GENOMIC DNA]</scope>
    <source>
        <strain evidence="3 4">CGMCC 4.3519</strain>
    </source>
</reference>
<dbReference type="Proteomes" id="UP000199055">
    <property type="component" value="Unassembled WGS sequence"/>
</dbReference>
<evidence type="ECO:0000256" key="1">
    <source>
        <dbReference type="ARBA" id="ARBA00009981"/>
    </source>
</evidence>
<dbReference type="PANTHER" id="PTHR33713">
    <property type="entry name" value="ANTITOXIN YAFN-RELATED"/>
    <property type="match status" value="1"/>
</dbReference>
<feature type="compositionally biased region" description="Basic residues" evidence="2">
    <location>
        <begin position="113"/>
        <end position="124"/>
    </location>
</feature>
<evidence type="ECO:0000256" key="2">
    <source>
        <dbReference type="SAM" id="MobiDB-lite"/>
    </source>
</evidence>
<organism evidence="3 4">
    <name type="scientific">Streptomyces radiopugnans</name>
    <dbReference type="NCBI Taxonomy" id="403935"/>
    <lineage>
        <taxon>Bacteria</taxon>
        <taxon>Bacillati</taxon>
        <taxon>Actinomycetota</taxon>
        <taxon>Actinomycetes</taxon>
        <taxon>Kitasatosporales</taxon>
        <taxon>Streptomycetaceae</taxon>
        <taxon>Streptomyces</taxon>
    </lineage>
</organism>
<dbReference type="Pfam" id="PF02604">
    <property type="entry name" value="PhdYeFM_antitox"/>
    <property type="match status" value="1"/>
</dbReference>
<keyword evidence="4" id="KW-1185">Reference proteome</keyword>
<dbReference type="PANTHER" id="PTHR33713:SF6">
    <property type="entry name" value="ANTITOXIN YEFM"/>
    <property type="match status" value="1"/>
</dbReference>
<dbReference type="NCBIfam" id="TIGR01552">
    <property type="entry name" value="phd_fam"/>
    <property type="match status" value="1"/>
</dbReference>
<proteinExistence type="inferred from homology"/>
<dbReference type="Gene3D" id="3.40.1620.10">
    <property type="entry name" value="YefM-like domain"/>
    <property type="match status" value="1"/>
</dbReference>
<sequence length="246" mass="26561">MFRHPRNRPFRVTETRIRHYRQVTSPARALFLVKKFTNFPGGVFRDAPIAPSRGCAGAAGATGPARLTWCFHRRGGDLARRLALLPILLAAGCALPGESRACTLVGAESGVRVGRRPSRPRRTKVWPGTDRPRAGRGRASPPPNHPGVHISVYTFLMTENTVTVRDARAHLADHIDRAEQGTPTVITRNGTPVAAVVPISDFEALEEAADVMLAREAEAVLAEGGPTVTMAELLADLFTEHGEDAA</sequence>
<comment type="similarity">
    <text evidence="1">Belongs to the phD/YefM antitoxin family.</text>
</comment>
<gene>
    <name evidence="3" type="ORF">SAMN05216481_110124</name>
</gene>
<dbReference type="STRING" id="403935.SAMN05216481_110124"/>
<protein>
    <submittedName>
        <fullName evidence="3">Prevent-host-death family protein</fullName>
    </submittedName>
</protein>
<dbReference type="InterPro" id="IPR006442">
    <property type="entry name" value="Antitoxin_Phd/YefM"/>
</dbReference>
<dbReference type="SUPFAM" id="SSF143120">
    <property type="entry name" value="YefM-like"/>
    <property type="match status" value="1"/>
</dbReference>
<feature type="region of interest" description="Disordered" evidence="2">
    <location>
        <begin position="113"/>
        <end position="145"/>
    </location>
</feature>
<accession>A0A1H9H5P9</accession>
<dbReference type="InterPro" id="IPR051405">
    <property type="entry name" value="phD/YefM_antitoxin"/>
</dbReference>
<evidence type="ECO:0000313" key="4">
    <source>
        <dbReference type="Proteomes" id="UP000199055"/>
    </source>
</evidence>
<dbReference type="EMBL" id="FOET01000010">
    <property type="protein sequence ID" value="SEQ57650.1"/>
    <property type="molecule type" value="Genomic_DNA"/>
</dbReference>